<protein>
    <recommendedName>
        <fullName evidence="3">Transposase</fullName>
    </recommendedName>
</protein>
<name>A0ABU3VM42_9RHOB</name>
<evidence type="ECO:0000313" key="1">
    <source>
        <dbReference type="EMBL" id="MDU9007168.1"/>
    </source>
</evidence>
<dbReference type="RefSeq" id="WP_316782957.1">
    <property type="nucleotide sequence ID" value="NZ_JASMWN010000053.1"/>
</dbReference>
<gene>
    <name evidence="1" type="ORF">QO231_25505</name>
</gene>
<comment type="caution">
    <text evidence="1">The sequence shown here is derived from an EMBL/GenBank/DDBJ whole genome shotgun (WGS) entry which is preliminary data.</text>
</comment>
<sequence length="42" mass="4934">MSWERERPMPQAKHGHLLVDASLYGENENARKGFLRALFFDD</sequence>
<organism evidence="1 2">
    <name type="scientific">Sedimentitalea todarodis</name>
    <dbReference type="NCBI Taxonomy" id="1631240"/>
    <lineage>
        <taxon>Bacteria</taxon>
        <taxon>Pseudomonadati</taxon>
        <taxon>Pseudomonadota</taxon>
        <taxon>Alphaproteobacteria</taxon>
        <taxon>Rhodobacterales</taxon>
        <taxon>Paracoccaceae</taxon>
        <taxon>Sedimentitalea</taxon>
    </lineage>
</organism>
<evidence type="ECO:0000313" key="2">
    <source>
        <dbReference type="Proteomes" id="UP001255416"/>
    </source>
</evidence>
<evidence type="ECO:0008006" key="3">
    <source>
        <dbReference type="Google" id="ProtNLM"/>
    </source>
</evidence>
<dbReference type="Proteomes" id="UP001255416">
    <property type="component" value="Unassembled WGS sequence"/>
</dbReference>
<proteinExistence type="predicted"/>
<accession>A0ABU3VM42</accession>
<keyword evidence="2" id="KW-1185">Reference proteome</keyword>
<dbReference type="EMBL" id="JASMWN010000053">
    <property type="protein sequence ID" value="MDU9007168.1"/>
    <property type="molecule type" value="Genomic_DNA"/>
</dbReference>
<reference evidence="2" key="1">
    <citation type="submission" date="2023-05" db="EMBL/GenBank/DDBJ databases">
        <title>Sedimentitalea sp. nov. JM2-8.</title>
        <authorList>
            <person name="Huang J."/>
        </authorList>
    </citation>
    <scope>NUCLEOTIDE SEQUENCE [LARGE SCALE GENOMIC DNA]</scope>
    <source>
        <strain evidence="2">KHS03</strain>
    </source>
</reference>